<dbReference type="FunFam" id="3.40.50.720:FF:000121">
    <property type="entry name" value="Prostaglandin reductase 2"/>
    <property type="match status" value="1"/>
</dbReference>
<dbReference type="Pfam" id="PF00107">
    <property type="entry name" value="ADH_zinc_N"/>
    <property type="match status" value="1"/>
</dbReference>
<evidence type="ECO:0000313" key="3">
    <source>
        <dbReference type="EMBL" id="SNS40466.1"/>
    </source>
</evidence>
<protein>
    <recommendedName>
        <fullName evidence="2">Enoyl reductase (ER) domain-containing protein</fullName>
    </recommendedName>
</protein>
<evidence type="ECO:0000313" key="4">
    <source>
        <dbReference type="Proteomes" id="UP000198420"/>
    </source>
</evidence>
<dbReference type="InterPro" id="IPR020843">
    <property type="entry name" value="ER"/>
</dbReference>
<dbReference type="InterPro" id="IPR041694">
    <property type="entry name" value="ADH_N_2"/>
</dbReference>
<sequence>MPARTFRQMVLRERPAGGITPGTFAEQRSPMPALDDGDALVEVVWLGIDATQRTWLNAGATYTAPVGIGEVMRGSGVGRVVASRNPALPEGQWVYGDLGWREYVVAREGGLFGVNPVPEGIDPRHMLTVFGVSGLTAFVGMSGVLNVTEADTVLVTGAAGSVGSLAGQIARLLGARVIGTAGSAEKVAWVKDVAKFDACVDYRADSVPDALREFAPAGLTAVFDNVGGVLLENALDRLAVHARIALCGSISSGYTAAGYGAGPANYMQLAFRRARMEGFLFFDHQPLFPRALSHLSGWVSAGDLRWAEDVVDGLPNAPAALQRLFDGANLGKQLVRMTSAETKAD</sequence>
<name>A0A239E730_9ACTN</name>
<dbReference type="AlphaFoldDB" id="A0A239E730"/>
<evidence type="ECO:0000259" key="2">
    <source>
        <dbReference type="SMART" id="SM00829"/>
    </source>
</evidence>
<dbReference type="InterPro" id="IPR011032">
    <property type="entry name" value="GroES-like_sf"/>
</dbReference>
<organism evidence="3 4">
    <name type="scientific">Actinomadura mexicana</name>
    <dbReference type="NCBI Taxonomy" id="134959"/>
    <lineage>
        <taxon>Bacteria</taxon>
        <taxon>Bacillati</taxon>
        <taxon>Actinomycetota</taxon>
        <taxon>Actinomycetes</taxon>
        <taxon>Streptosporangiales</taxon>
        <taxon>Thermomonosporaceae</taxon>
        <taxon>Actinomadura</taxon>
    </lineage>
</organism>
<gene>
    <name evidence="3" type="ORF">SAMN06265355_116136</name>
</gene>
<dbReference type="SMART" id="SM00829">
    <property type="entry name" value="PKS_ER"/>
    <property type="match status" value="1"/>
</dbReference>
<dbReference type="OrthoDB" id="9805663at2"/>
<evidence type="ECO:0000256" key="1">
    <source>
        <dbReference type="ARBA" id="ARBA00023002"/>
    </source>
</evidence>
<dbReference type="PANTHER" id="PTHR43205">
    <property type="entry name" value="PROSTAGLANDIN REDUCTASE"/>
    <property type="match status" value="1"/>
</dbReference>
<dbReference type="InterPro" id="IPR036291">
    <property type="entry name" value="NAD(P)-bd_dom_sf"/>
</dbReference>
<feature type="domain" description="Enoyl reductase (ER)" evidence="2">
    <location>
        <begin position="22"/>
        <end position="335"/>
    </location>
</feature>
<dbReference type="SUPFAM" id="SSF51735">
    <property type="entry name" value="NAD(P)-binding Rossmann-fold domains"/>
    <property type="match status" value="1"/>
</dbReference>
<reference evidence="4" key="1">
    <citation type="submission" date="2017-06" db="EMBL/GenBank/DDBJ databases">
        <authorList>
            <person name="Varghese N."/>
            <person name="Submissions S."/>
        </authorList>
    </citation>
    <scope>NUCLEOTIDE SEQUENCE [LARGE SCALE GENOMIC DNA]</scope>
    <source>
        <strain evidence="4">DSM 44485</strain>
    </source>
</reference>
<dbReference type="Gene3D" id="3.40.50.720">
    <property type="entry name" value="NAD(P)-binding Rossmann-like Domain"/>
    <property type="match status" value="1"/>
</dbReference>
<accession>A0A239E730</accession>
<dbReference type="RefSeq" id="WP_089315693.1">
    <property type="nucleotide sequence ID" value="NZ_FZNP01000016.1"/>
</dbReference>
<keyword evidence="1" id="KW-0560">Oxidoreductase</keyword>
<dbReference type="EMBL" id="FZNP01000016">
    <property type="protein sequence ID" value="SNS40466.1"/>
    <property type="molecule type" value="Genomic_DNA"/>
</dbReference>
<dbReference type="SUPFAM" id="SSF50129">
    <property type="entry name" value="GroES-like"/>
    <property type="match status" value="1"/>
</dbReference>
<dbReference type="Pfam" id="PF16884">
    <property type="entry name" value="ADH_N_2"/>
    <property type="match status" value="1"/>
</dbReference>
<dbReference type="InterPro" id="IPR045010">
    <property type="entry name" value="MDR_fam"/>
</dbReference>
<dbReference type="Proteomes" id="UP000198420">
    <property type="component" value="Unassembled WGS sequence"/>
</dbReference>
<dbReference type="InterPro" id="IPR013149">
    <property type="entry name" value="ADH-like_C"/>
</dbReference>
<dbReference type="Gene3D" id="3.90.180.10">
    <property type="entry name" value="Medium-chain alcohol dehydrogenases, catalytic domain"/>
    <property type="match status" value="1"/>
</dbReference>
<dbReference type="GO" id="GO:0016628">
    <property type="term" value="F:oxidoreductase activity, acting on the CH-CH group of donors, NAD or NADP as acceptor"/>
    <property type="evidence" value="ECO:0007669"/>
    <property type="project" value="InterPro"/>
</dbReference>
<dbReference type="PANTHER" id="PTHR43205:SF42">
    <property type="entry name" value="ALCOHOL DEHYDROGENASE, ZINC-CONTAINING (AFU_ORTHOLOGUE AFUA_7G04530)"/>
    <property type="match status" value="1"/>
</dbReference>
<dbReference type="CDD" id="cd05288">
    <property type="entry name" value="PGDH"/>
    <property type="match status" value="1"/>
</dbReference>
<proteinExistence type="predicted"/>
<keyword evidence="4" id="KW-1185">Reference proteome</keyword>